<evidence type="ECO:0000259" key="6">
    <source>
        <dbReference type="PROSITE" id="PS50110"/>
    </source>
</evidence>
<evidence type="ECO:0000313" key="8">
    <source>
        <dbReference type="Proteomes" id="UP001596113"/>
    </source>
</evidence>
<dbReference type="SMART" id="SM00342">
    <property type="entry name" value="HTH_ARAC"/>
    <property type="match status" value="1"/>
</dbReference>
<feature type="modified residue" description="4-aspartylphosphate" evidence="4">
    <location>
        <position position="57"/>
    </location>
</feature>
<keyword evidence="1" id="KW-0805">Transcription regulation</keyword>
<dbReference type="Gene3D" id="3.40.50.2300">
    <property type="match status" value="1"/>
</dbReference>
<protein>
    <submittedName>
        <fullName evidence="7">Helix-turn-helix domain-containing protein</fullName>
    </submittedName>
</protein>
<dbReference type="InterPro" id="IPR011006">
    <property type="entry name" value="CheY-like_superfamily"/>
</dbReference>
<keyword evidence="2" id="KW-0238">DNA-binding</keyword>
<name>A0ABW0HQY1_9BACL</name>
<accession>A0ABW0HQY1</accession>
<dbReference type="PANTHER" id="PTHR43280:SF2">
    <property type="entry name" value="HTH-TYPE TRANSCRIPTIONAL REGULATOR EXSA"/>
    <property type="match status" value="1"/>
</dbReference>
<evidence type="ECO:0000313" key="7">
    <source>
        <dbReference type="EMBL" id="MFC5401452.1"/>
    </source>
</evidence>
<dbReference type="InterPro" id="IPR018060">
    <property type="entry name" value="HTH_AraC"/>
</dbReference>
<evidence type="ECO:0000256" key="1">
    <source>
        <dbReference type="ARBA" id="ARBA00023015"/>
    </source>
</evidence>
<evidence type="ECO:0000256" key="4">
    <source>
        <dbReference type="PROSITE-ProRule" id="PRU00169"/>
    </source>
</evidence>
<feature type="domain" description="HTH araC/xylS-type" evidence="5">
    <location>
        <begin position="284"/>
        <end position="382"/>
    </location>
</feature>
<dbReference type="SUPFAM" id="SSF52172">
    <property type="entry name" value="CheY-like"/>
    <property type="match status" value="1"/>
</dbReference>
<dbReference type="RefSeq" id="WP_378129012.1">
    <property type="nucleotide sequence ID" value="NZ_JBHSMI010000002.1"/>
</dbReference>
<dbReference type="EMBL" id="JBHSMI010000002">
    <property type="protein sequence ID" value="MFC5401452.1"/>
    <property type="molecule type" value="Genomic_DNA"/>
</dbReference>
<keyword evidence="8" id="KW-1185">Reference proteome</keyword>
<organism evidence="7 8">
    <name type="scientific">Cohnella soli</name>
    <dbReference type="NCBI Taxonomy" id="425005"/>
    <lineage>
        <taxon>Bacteria</taxon>
        <taxon>Bacillati</taxon>
        <taxon>Bacillota</taxon>
        <taxon>Bacilli</taxon>
        <taxon>Bacillales</taxon>
        <taxon>Paenibacillaceae</taxon>
        <taxon>Cohnella</taxon>
    </lineage>
</organism>
<comment type="caution">
    <text evidence="7">The sequence shown here is derived from an EMBL/GenBank/DDBJ whole genome shotgun (WGS) entry which is preliminary data.</text>
</comment>
<dbReference type="PROSITE" id="PS50110">
    <property type="entry name" value="RESPONSE_REGULATORY"/>
    <property type="match status" value="1"/>
</dbReference>
<reference evidence="8" key="1">
    <citation type="journal article" date="2019" name="Int. J. Syst. Evol. Microbiol.">
        <title>The Global Catalogue of Microorganisms (GCM) 10K type strain sequencing project: providing services to taxonomists for standard genome sequencing and annotation.</title>
        <authorList>
            <consortium name="The Broad Institute Genomics Platform"/>
            <consortium name="The Broad Institute Genome Sequencing Center for Infectious Disease"/>
            <person name="Wu L."/>
            <person name="Ma J."/>
        </authorList>
    </citation>
    <scope>NUCLEOTIDE SEQUENCE [LARGE SCALE GENOMIC DNA]</scope>
    <source>
        <strain evidence="8">CGMCC 1.18575</strain>
    </source>
</reference>
<dbReference type="Proteomes" id="UP001596113">
    <property type="component" value="Unassembled WGS sequence"/>
</dbReference>
<dbReference type="SUPFAM" id="SSF46689">
    <property type="entry name" value="Homeodomain-like"/>
    <property type="match status" value="2"/>
</dbReference>
<evidence type="ECO:0000256" key="3">
    <source>
        <dbReference type="ARBA" id="ARBA00023163"/>
    </source>
</evidence>
<dbReference type="Pfam" id="PF12833">
    <property type="entry name" value="HTH_18"/>
    <property type="match status" value="1"/>
</dbReference>
<gene>
    <name evidence="7" type="ORF">ACFPOF_01785</name>
</gene>
<feature type="domain" description="Response regulatory" evidence="6">
    <location>
        <begin position="5"/>
        <end position="122"/>
    </location>
</feature>
<dbReference type="CDD" id="cd17536">
    <property type="entry name" value="REC_YesN-like"/>
    <property type="match status" value="1"/>
</dbReference>
<dbReference type="InterPro" id="IPR009057">
    <property type="entry name" value="Homeodomain-like_sf"/>
</dbReference>
<dbReference type="PANTHER" id="PTHR43280">
    <property type="entry name" value="ARAC-FAMILY TRANSCRIPTIONAL REGULATOR"/>
    <property type="match status" value="1"/>
</dbReference>
<sequence>MNKYKVLIIDDEPWSRQVVRALGDWEGHGLTIVGEAEDGTEGLLRIEQWKPHVVVTDMRMPGKDGDALLREIGQRYPNVRIIVMSGYDDFTYMKQAVRSRAVDYLLKPLDPAEFNEALANCVRGLDRERAEAGEAWAPAFARQDVHREYTAYRDRTHAGLLELNRAAVSEAFGKLAAFLSASVAPGEEQACVAAVTRDYAALLQPFLAEYELGRAADGLRNGLGDGLRDGEGLSPDLESEVSRPAAARLDGALSQAVASIARVYEDAMERAAVIRRNRNRLDLEAVRAYVDKHFLDAISLETIAQCFYVSKEHLSRAFKAHTGETVTDYMVRKRMEKARELIVEQELSIKNAAHLTGYDDIAYFYRVFKKHFGCTPGNLRGEP</sequence>
<dbReference type="PROSITE" id="PS01124">
    <property type="entry name" value="HTH_ARAC_FAMILY_2"/>
    <property type="match status" value="1"/>
</dbReference>
<evidence type="ECO:0000256" key="2">
    <source>
        <dbReference type="ARBA" id="ARBA00023125"/>
    </source>
</evidence>
<dbReference type="SMART" id="SM00448">
    <property type="entry name" value="REC"/>
    <property type="match status" value="1"/>
</dbReference>
<dbReference type="Gene3D" id="1.10.10.60">
    <property type="entry name" value="Homeodomain-like"/>
    <property type="match status" value="2"/>
</dbReference>
<evidence type="ECO:0000259" key="5">
    <source>
        <dbReference type="PROSITE" id="PS01124"/>
    </source>
</evidence>
<dbReference type="InterPro" id="IPR001789">
    <property type="entry name" value="Sig_transdc_resp-reg_receiver"/>
</dbReference>
<dbReference type="PROSITE" id="PS00041">
    <property type="entry name" value="HTH_ARAC_FAMILY_1"/>
    <property type="match status" value="1"/>
</dbReference>
<dbReference type="InterPro" id="IPR018062">
    <property type="entry name" value="HTH_AraC-typ_CS"/>
</dbReference>
<dbReference type="Pfam" id="PF00072">
    <property type="entry name" value="Response_reg"/>
    <property type="match status" value="1"/>
</dbReference>
<keyword evidence="4" id="KW-0597">Phosphoprotein</keyword>
<proteinExistence type="predicted"/>
<keyword evidence="3" id="KW-0804">Transcription</keyword>